<proteinExistence type="predicted"/>
<evidence type="ECO:0008006" key="4">
    <source>
        <dbReference type="Google" id="ProtNLM"/>
    </source>
</evidence>
<name>A0ABS5ZDR9_9GAMM</name>
<dbReference type="InterPro" id="IPR021973">
    <property type="entry name" value="SprA-related"/>
</dbReference>
<evidence type="ECO:0000256" key="1">
    <source>
        <dbReference type="SAM" id="MobiDB-lite"/>
    </source>
</evidence>
<accession>A0ABS5ZDR9</accession>
<dbReference type="Pfam" id="PF12118">
    <property type="entry name" value="SprA-related"/>
    <property type="match status" value="1"/>
</dbReference>
<feature type="compositionally biased region" description="Basic and acidic residues" evidence="1">
    <location>
        <begin position="219"/>
        <end position="247"/>
    </location>
</feature>
<dbReference type="RefSeq" id="WP_215820129.1">
    <property type="nucleotide sequence ID" value="NZ_JAGSOY010000028.1"/>
</dbReference>
<feature type="region of interest" description="Disordered" evidence="1">
    <location>
        <begin position="79"/>
        <end position="118"/>
    </location>
</feature>
<comment type="caution">
    <text evidence="2">The sequence shown here is derived from an EMBL/GenBank/DDBJ whole genome shotgun (WGS) entry which is preliminary data.</text>
</comment>
<protein>
    <recommendedName>
        <fullName evidence="4">Catalase</fullName>
    </recommendedName>
</protein>
<dbReference type="Proteomes" id="UP000690515">
    <property type="component" value="Unassembled WGS sequence"/>
</dbReference>
<organism evidence="2 3">
    <name type="scientific">Zooshikella harenae</name>
    <dbReference type="NCBI Taxonomy" id="2827238"/>
    <lineage>
        <taxon>Bacteria</taxon>
        <taxon>Pseudomonadati</taxon>
        <taxon>Pseudomonadota</taxon>
        <taxon>Gammaproteobacteria</taxon>
        <taxon>Oceanospirillales</taxon>
        <taxon>Zooshikellaceae</taxon>
        <taxon>Zooshikella</taxon>
    </lineage>
</organism>
<feature type="compositionally biased region" description="Low complexity" evidence="1">
    <location>
        <begin position="88"/>
        <end position="106"/>
    </location>
</feature>
<feature type="region of interest" description="Disordered" evidence="1">
    <location>
        <begin position="212"/>
        <end position="247"/>
    </location>
</feature>
<sequence>MQVNNSFSINNITPPVIAPVKTAESIEKERVQTSVFLPVEELNSTAPRTATQNQPNVAEQQSLDRDQALQARNFQINQDEQQGQPNSQDTPQQDPQEQQEIQQLAQRDQEVKAHEQAHQAVGGQFAGAAQFQFIRGPNGVPYAVSGEVSIDISPVPGSPEATIAKAQQIRRAALAPAEPSAQDRVVAAKASQLELQARQELASVQEEQFEINQGQRSTLVKEENKEKEQDKKEENDDDASRAQLAERNRRNLSVYEQFIELGLIKSQVDKGIDLST</sequence>
<evidence type="ECO:0000313" key="2">
    <source>
        <dbReference type="EMBL" id="MBU2711973.1"/>
    </source>
</evidence>
<dbReference type="EMBL" id="JAGSOY010000028">
    <property type="protein sequence ID" value="MBU2711973.1"/>
    <property type="molecule type" value="Genomic_DNA"/>
</dbReference>
<feature type="compositionally biased region" description="Basic and acidic residues" evidence="1">
    <location>
        <begin position="107"/>
        <end position="117"/>
    </location>
</feature>
<gene>
    <name evidence="2" type="ORF">KCG35_12960</name>
</gene>
<keyword evidence="3" id="KW-1185">Reference proteome</keyword>
<evidence type="ECO:0000313" key="3">
    <source>
        <dbReference type="Proteomes" id="UP000690515"/>
    </source>
</evidence>
<reference evidence="2 3" key="1">
    <citation type="submission" date="2021-04" db="EMBL/GenBank/DDBJ databases">
        <authorList>
            <person name="Pira H."/>
            <person name="Risdian C."/>
            <person name="Wink J."/>
        </authorList>
    </citation>
    <scope>NUCLEOTIDE SEQUENCE [LARGE SCALE GENOMIC DNA]</scope>
    <source>
        <strain evidence="2 3">WH53</strain>
    </source>
</reference>